<name>A0ACB7X5N0_9ERIC</name>
<gene>
    <name evidence="1" type="ORF">Vadar_031971</name>
</gene>
<comment type="caution">
    <text evidence="1">The sequence shown here is derived from an EMBL/GenBank/DDBJ whole genome shotgun (WGS) entry which is preliminary data.</text>
</comment>
<accession>A0ACB7X5N0</accession>
<dbReference type="Proteomes" id="UP000828048">
    <property type="component" value="Chromosome 2"/>
</dbReference>
<evidence type="ECO:0000313" key="2">
    <source>
        <dbReference type="Proteomes" id="UP000828048"/>
    </source>
</evidence>
<reference evidence="1 2" key="1">
    <citation type="journal article" date="2021" name="Hortic Res">
        <title>High-quality reference genome and annotation aids understanding of berry development for evergreen blueberry (Vaccinium darrowii).</title>
        <authorList>
            <person name="Yu J."/>
            <person name="Hulse-Kemp A.M."/>
            <person name="Babiker E."/>
            <person name="Staton M."/>
        </authorList>
    </citation>
    <scope>NUCLEOTIDE SEQUENCE [LARGE SCALE GENOMIC DNA]</scope>
    <source>
        <strain evidence="2">cv. NJ 8807/NJ 8810</strain>
        <tissue evidence="1">Young leaf</tissue>
    </source>
</reference>
<sequence>MSGTGKSLEPYMANDVHLQFYMTSPYVLKTLSTDQKGLYFIAFRVPDVYGVFQFKVEYQLGYTIFSLSKQILEIWGAEGRELNQAKNVMLLYSVQIYEWSGKSWEPYVANDVQHHHHINVTWGIGRGDPPAAINSREAGRSSMLSHRWRNLWKLTTSLNFDESETMWKMIRKPRESSKYIAWVNQVLKLHFHPSLDEFRVNYFLDGSDSCDIDEWINFAIPKRVKVL</sequence>
<organism evidence="1 2">
    <name type="scientific">Vaccinium darrowii</name>
    <dbReference type="NCBI Taxonomy" id="229202"/>
    <lineage>
        <taxon>Eukaryota</taxon>
        <taxon>Viridiplantae</taxon>
        <taxon>Streptophyta</taxon>
        <taxon>Embryophyta</taxon>
        <taxon>Tracheophyta</taxon>
        <taxon>Spermatophyta</taxon>
        <taxon>Magnoliopsida</taxon>
        <taxon>eudicotyledons</taxon>
        <taxon>Gunneridae</taxon>
        <taxon>Pentapetalae</taxon>
        <taxon>asterids</taxon>
        <taxon>Ericales</taxon>
        <taxon>Ericaceae</taxon>
        <taxon>Vaccinioideae</taxon>
        <taxon>Vaccinieae</taxon>
        <taxon>Vaccinium</taxon>
    </lineage>
</organism>
<keyword evidence="2" id="KW-1185">Reference proteome</keyword>
<dbReference type="EMBL" id="CM037152">
    <property type="protein sequence ID" value="KAH7836013.1"/>
    <property type="molecule type" value="Genomic_DNA"/>
</dbReference>
<evidence type="ECO:0000313" key="1">
    <source>
        <dbReference type="EMBL" id="KAH7836013.1"/>
    </source>
</evidence>
<proteinExistence type="predicted"/>
<protein>
    <submittedName>
        <fullName evidence="1">Uncharacterized protein</fullName>
    </submittedName>
</protein>